<name>A0A2S7YMS0_BEABA</name>
<protein>
    <submittedName>
        <fullName evidence="1">Uncharacterized protein</fullName>
    </submittedName>
</protein>
<dbReference type="EMBL" id="JRHA01000007">
    <property type="protein sequence ID" value="PQK17438.1"/>
    <property type="molecule type" value="Genomic_DNA"/>
</dbReference>
<gene>
    <name evidence="1" type="ORF">BB8028_0007g06330</name>
</gene>
<dbReference type="Proteomes" id="UP000237441">
    <property type="component" value="Unassembled WGS sequence"/>
</dbReference>
<comment type="caution">
    <text evidence="1">The sequence shown here is derived from an EMBL/GenBank/DDBJ whole genome shotgun (WGS) entry which is preliminary data.</text>
</comment>
<proteinExistence type="predicted"/>
<reference evidence="1 2" key="1">
    <citation type="submission" date="2016-07" db="EMBL/GenBank/DDBJ databases">
        <title>Comparative genomics of the entomopathogenic fungus Beauveria bassiana.</title>
        <authorList>
            <person name="Valero Jimenez C.A."/>
            <person name="Zwaan B.J."/>
            <person name="Van Kan J.A."/>
            <person name="Takken W."/>
            <person name="Debets A.J."/>
            <person name="Schoustra S.E."/>
            <person name="Koenraadt C.J."/>
        </authorList>
    </citation>
    <scope>NUCLEOTIDE SEQUENCE [LARGE SCALE GENOMIC DNA]</scope>
    <source>
        <strain evidence="1 2">ARSEF 8028</strain>
    </source>
</reference>
<dbReference type="AlphaFoldDB" id="A0A2S7YMS0"/>
<accession>A0A2S7YMS0</accession>
<evidence type="ECO:0000313" key="1">
    <source>
        <dbReference type="EMBL" id="PQK17438.1"/>
    </source>
</evidence>
<organism evidence="1 2">
    <name type="scientific">Beauveria bassiana</name>
    <name type="common">White muscardine disease fungus</name>
    <name type="synonym">Tritirachium shiotae</name>
    <dbReference type="NCBI Taxonomy" id="176275"/>
    <lineage>
        <taxon>Eukaryota</taxon>
        <taxon>Fungi</taxon>
        <taxon>Dikarya</taxon>
        <taxon>Ascomycota</taxon>
        <taxon>Pezizomycotina</taxon>
        <taxon>Sordariomycetes</taxon>
        <taxon>Hypocreomycetidae</taxon>
        <taxon>Hypocreales</taxon>
        <taxon>Cordycipitaceae</taxon>
        <taxon>Beauveria</taxon>
    </lineage>
</organism>
<sequence length="85" mass="10071">MSANYENLVDARNRIQEVLTLAHSEVLALAEATKEWHRMEWCLGKKNKKLQKSQYQEKNYRPHGIPHWRADAKEIKDAFETHPDK</sequence>
<evidence type="ECO:0000313" key="2">
    <source>
        <dbReference type="Proteomes" id="UP000237441"/>
    </source>
</evidence>